<feature type="compositionally biased region" description="Basic residues" evidence="1">
    <location>
        <begin position="148"/>
        <end position="158"/>
    </location>
</feature>
<organism evidence="3 4">
    <name type="scientific">Pinctada imbricata</name>
    <name type="common">Atlantic pearl-oyster</name>
    <name type="synonym">Pinctada martensii</name>
    <dbReference type="NCBI Taxonomy" id="66713"/>
    <lineage>
        <taxon>Eukaryota</taxon>
        <taxon>Metazoa</taxon>
        <taxon>Spiralia</taxon>
        <taxon>Lophotrochozoa</taxon>
        <taxon>Mollusca</taxon>
        <taxon>Bivalvia</taxon>
        <taxon>Autobranchia</taxon>
        <taxon>Pteriomorphia</taxon>
        <taxon>Pterioida</taxon>
        <taxon>Pterioidea</taxon>
        <taxon>Pteriidae</taxon>
        <taxon>Pinctada</taxon>
    </lineage>
</organism>
<evidence type="ECO:0000256" key="1">
    <source>
        <dbReference type="SAM" id="MobiDB-lite"/>
    </source>
</evidence>
<evidence type="ECO:0000313" key="3">
    <source>
        <dbReference type="EMBL" id="KAK3089768.1"/>
    </source>
</evidence>
<keyword evidence="4" id="KW-1185">Reference proteome</keyword>
<name>A0AA88XQF8_PINIB</name>
<sequence>MRPAVYASVVRNRKSGARPLRPPQFSIRRLLVMVFIGALLLAPGLIFTVLGADSDTNNLSISPASRVLYKVIGPVALAIGIFILFSALLYYFCYGLADHSTRQRHSSSKSNTSNQGQTSVRSNKSCERASEKAWPYCDSISSTTTARHNSHSSHHKRPPSNIHEEEDGIGNV</sequence>
<feature type="compositionally biased region" description="Polar residues" evidence="1">
    <location>
        <begin position="108"/>
        <end position="123"/>
    </location>
</feature>
<evidence type="ECO:0000313" key="4">
    <source>
        <dbReference type="Proteomes" id="UP001186944"/>
    </source>
</evidence>
<feature type="transmembrane region" description="Helical" evidence="2">
    <location>
        <begin position="30"/>
        <end position="51"/>
    </location>
</feature>
<feature type="region of interest" description="Disordered" evidence="1">
    <location>
        <begin position="103"/>
        <end position="126"/>
    </location>
</feature>
<keyword evidence="2" id="KW-0812">Transmembrane</keyword>
<evidence type="ECO:0000256" key="2">
    <source>
        <dbReference type="SAM" id="Phobius"/>
    </source>
</evidence>
<keyword evidence="2" id="KW-0472">Membrane</keyword>
<dbReference type="EMBL" id="VSWD01000010">
    <property type="protein sequence ID" value="KAK3089768.1"/>
    <property type="molecule type" value="Genomic_DNA"/>
</dbReference>
<keyword evidence="2" id="KW-1133">Transmembrane helix</keyword>
<dbReference type="Proteomes" id="UP001186944">
    <property type="component" value="Unassembled WGS sequence"/>
</dbReference>
<comment type="caution">
    <text evidence="3">The sequence shown here is derived from an EMBL/GenBank/DDBJ whole genome shotgun (WGS) entry which is preliminary data.</text>
</comment>
<dbReference type="AlphaFoldDB" id="A0AA88XQF8"/>
<protein>
    <submittedName>
        <fullName evidence="3">Uncharacterized protein</fullName>
    </submittedName>
</protein>
<reference evidence="3" key="1">
    <citation type="submission" date="2019-08" db="EMBL/GenBank/DDBJ databases">
        <title>The improved chromosome-level genome for the pearl oyster Pinctada fucata martensii using PacBio sequencing and Hi-C.</title>
        <authorList>
            <person name="Zheng Z."/>
        </authorList>
    </citation>
    <scope>NUCLEOTIDE SEQUENCE</scope>
    <source>
        <strain evidence="3">ZZ-2019</strain>
        <tissue evidence="3">Adductor muscle</tissue>
    </source>
</reference>
<proteinExistence type="predicted"/>
<accession>A0AA88XQF8</accession>
<feature type="region of interest" description="Disordered" evidence="1">
    <location>
        <begin position="142"/>
        <end position="172"/>
    </location>
</feature>
<gene>
    <name evidence="3" type="ORF">FSP39_006360</name>
</gene>
<feature type="transmembrane region" description="Helical" evidence="2">
    <location>
        <begin position="71"/>
        <end position="94"/>
    </location>
</feature>